<organism evidence="1 2">
    <name type="scientific">Paenisporosarcina antarctica</name>
    <dbReference type="NCBI Taxonomy" id="417367"/>
    <lineage>
        <taxon>Bacteria</taxon>
        <taxon>Bacillati</taxon>
        <taxon>Bacillota</taxon>
        <taxon>Bacilli</taxon>
        <taxon>Bacillales</taxon>
        <taxon>Caryophanaceae</taxon>
        <taxon>Paenisporosarcina</taxon>
    </lineage>
</organism>
<dbReference type="Gene3D" id="3.40.190.10">
    <property type="entry name" value="Periplasmic binding protein-like II"/>
    <property type="match status" value="2"/>
</dbReference>
<dbReference type="PANTHER" id="PTHR42779">
    <property type="entry name" value="PROTEIN YNJB"/>
    <property type="match status" value="1"/>
</dbReference>
<dbReference type="InterPro" id="IPR027020">
    <property type="entry name" value="YnjB"/>
</dbReference>
<dbReference type="OrthoDB" id="3239593at2"/>
<evidence type="ECO:0000313" key="1">
    <source>
        <dbReference type="EMBL" id="QBP42290.1"/>
    </source>
</evidence>
<name>A0A4P6ZZX0_9BACL</name>
<reference evidence="1 2" key="1">
    <citation type="submission" date="2019-03" db="EMBL/GenBank/DDBJ databases">
        <title>Complete genome sequence of Paenisporosarcina antarctica CGMCC 1.6503T.</title>
        <authorList>
            <person name="Rong J.-C."/>
            <person name="Chi N.-Y."/>
            <person name="Zhang Q.-F."/>
        </authorList>
    </citation>
    <scope>NUCLEOTIDE SEQUENCE [LARGE SCALE GENOMIC DNA]</scope>
    <source>
        <strain evidence="1 2">CGMCC 1.6503</strain>
    </source>
</reference>
<dbReference type="NCBIfam" id="NF008633">
    <property type="entry name" value="PRK11622.1"/>
    <property type="match status" value="1"/>
</dbReference>
<dbReference type="AlphaFoldDB" id="A0A4P6ZZX0"/>
<dbReference type="PROSITE" id="PS51257">
    <property type="entry name" value="PROKAR_LIPOPROTEIN"/>
    <property type="match status" value="1"/>
</dbReference>
<dbReference type="Proteomes" id="UP000294292">
    <property type="component" value="Chromosome"/>
</dbReference>
<keyword evidence="2" id="KW-1185">Reference proteome</keyword>
<dbReference type="InterPro" id="IPR006059">
    <property type="entry name" value="SBP"/>
</dbReference>
<protein>
    <submittedName>
        <fullName evidence="1">ABC transporter substrate-binding protein</fullName>
    </submittedName>
</protein>
<proteinExistence type="predicted"/>
<dbReference type="PANTHER" id="PTHR42779:SF1">
    <property type="entry name" value="PROTEIN YNJB"/>
    <property type="match status" value="1"/>
</dbReference>
<dbReference type="PIRSF" id="PIRSF029172">
    <property type="entry name" value="UCP029172_ABC_sbc_YnjB"/>
    <property type="match status" value="1"/>
</dbReference>
<dbReference type="KEGG" id="panc:E2636_14515"/>
<gene>
    <name evidence="1" type="ORF">E2636_14515</name>
</gene>
<dbReference type="Pfam" id="PF13416">
    <property type="entry name" value="SBP_bac_8"/>
    <property type="match status" value="1"/>
</dbReference>
<evidence type="ECO:0000313" key="2">
    <source>
        <dbReference type="Proteomes" id="UP000294292"/>
    </source>
</evidence>
<dbReference type="SUPFAM" id="SSF53850">
    <property type="entry name" value="Periplasmic binding protein-like II"/>
    <property type="match status" value="1"/>
</dbReference>
<sequence>MKVGMIIKKFIGFALLLLVLTGCGSESERKSVQFYMWGGDENINKYIDQTVAPYVLKEYDIDIKRVAMETNDFMSKLQNEKSVGRKDGSIDLIWINGAAFKQAKDSELLSGDLLSDLENTQRFEQVLLETDSGEPIEGLEIPWGKTSFAFQVNTDNVKQPPLTIDELTQWIQNNPGRFTYPDAADFTGNGFIRQLMYSLNLDQINGDPTLKQRQKAYEYLSEIKPNLWRQGKDYPKNLQQLDQMFGSSDVDFTMGFNERRALPFIENGTFNKSTRTFALNGQAVTNAHYLTIPFNSPNKEKALQVIEALTNYSMQAEKLKSDVWGDGSVLALDQLTGEQQENLESKSTGYHYLNEWENQSDFSAEMIQLIEEEWRDYVVRP</sequence>
<dbReference type="EMBL" id="CP038015">
    <property type="protein sequence ID" value="QBP42290.1"/>
    <property type="molecule type" value="Genomic_DNA"/>
</dbReference>
<accession>A0A4P6ZZX0</accession>